<name>A0AAD7DQB1_MYCRO</name>
<dbReference type="EMBL" id="JARKIE010000033">
    <property type="protein sequence ID" value="KAJ7696667.1"/>
    <property type="molecule type" value="Genomic_DNA"/>
</dbReference>
<evidence type="ECO:0000313" key="2">
    <source>
        <dbReference type="Proteomes" id="UP001221757"/>
    </source>
</evidence>
<comment type="caution">
    <text evidence="1">The sequence shown here is derived from an EMBL/GenBank/DDBJ whole genome shotgun (WGS) entry which is preliminary data.</text>
</comment>
<proteinExistence type="predicted"/>
<accession>A0AAD7DQB1</accession>
<dbReference type="AlphaFoldDB" id="A0AAD7DQB1"/>
<keyword evidence="2" id="KW-1185">Reference proteome</keyword>
<dbReference type="Proteomes" id="UP001221757">
    <property type="component" value="Unassembled WGS sequence"/>
</dbReference>
<evidence type="ECO:0000313" key="1">
    <source>
        <dbReference type="EMBL" id="KAJ7696667.1"/>
    </source>
</evidence>
<gene>
    <name evidence="1" type="ORF">B0H17DRAFT_1052692</name>
</gene>
<reference evidence="1" key="1">
    <citation type="submission" date="2023-03" db="EMBL/GenBank/DDBJ databases">
        <title>Massive genome expansion in bonnet fungi (Mycena s.s.) driven by repeated elements and novel gene families across ecological guilds.</title>
        <authorList>
            <consortium name="Lawrence Berkeley National Laboratory"/>
            <person name="Harder C.B."/>
            <person name="Miyauchi S."/>
            <person name="Viragh M."/>
            <person name="Kuo A."/>
            <person name="Thoen E."/>
            <person name="Andreopoulos B."/>
            <person name="Lu D."/>
            <person name="Skrede I."/>
            <person name="Drula E."/>
            <person name="Henrissat B."/>
            <person name="Morin E."/>
            <person name="Kohler A."/>
            <person name="Barry K."/>
            <person name="LaButti K."/>
            <person name="Morin E."/>
            <person name="Salamov A."/>
            <person name="Lipzen A."/>
            <person name="Mereny Z."/>
            <person name="Hegedus B."/>
            <person name="Baldrian P."/>
            <person name="Stursova M."/>
            <person name="Weitz H."/>
            <person name="Taylor A."/>
            <person name="Grigoriev I.V."/>
            <person name="Nagy L.G."/>
            <person name="Martin F."/>
            <person name="Kauserud H."/>
        </authorList>
    </citation>
    <scope>NUCLEOTIDE SEQUENCE</scope>
    <source>
        <strain evidence="1">CBHHK067</strain>
    </source>
</reference>
<protein>
    <submittedName>
        <fullName evidence="1">Uncharacterized protein</fullName>
    </submittedName>
</protein>
<organism evidence="1 2">
    <name type="scientific">Mycena rosella</name>
    <name type="common">Pink bonnet</name>
    <name type="synonym">Agaricus rosellus</name>
    <dbReference type="NCBI Taxonomy" id="1033263"/>
    <lineage>
        <taxon>Eukaryota</taxon>
        <taxon>Fungi</taxon>
        <taxon>Dikarya</taxon>
        <taxon>Basidiomycota</taxon>
        <taxon>Agaricomycotina</taxon>
        <taxon>Agaricomycetes</taxon>
        <taxon>Agaricomycetidae</taxon>
        <taxon>Agaricales</taxon>
        <taxon>Marasmiineae</taxon>
        <taxon>Mycenaceae</taxon>
        <taxon>Mycena</taxon>
    </lineage>
</organism>
<sequence length="86" mass="9515">MVSFLPSAHRPLRWRANFSLLRLPPAACHLLPNGHSSERSRCPTPIAFSTSSRAGRVVGMSGERASGGWVDWDFRCVMLHLGDRIA</sequence>